<organism evidence="2 3">
    <name type="scientific">Fonsecaea erecta</name>
    <dbReference type="NCBI Taxonomy" id="1367422"/>
    <lineage>
        <taxon>Eukaryota</taxon>
        <taxon>Fungi</taxon>
        <taxon>Dikarya</taxon>
        <taxon>Ascomycota</taxon>
        <taxon>Pezizomycotina</taxon>
        <taxon>Eurotiomycetes</taxon>
        <taxon>Chaetothyriomycetidae</taxon>
        <taxon>Chaetothyriales</taxon>
        <taxon>Herpotrichiellaceae</taxon>
        <taxon>Fonsecaea</taxon>
    </lineage>
</organism>
<feature type="region of interest" description="Disordered" evidence="1">
    <location>
        <begin position="114"/>
        <end position="138"/>
    </location>
</feature>
<evidence type="ECO:0000256" key="1">
    <source>
        <dbReference type="SAM" id="MobiDB-lite"/>
    </source>
</evidence>
<dbReference type="RefSeq" id="XP_018691696.1">
    <property type="nucleotide sequence ID" value="XM_018838928.1"/>
</dbReference>
<feature type="compositionally biased region" description="Polar residues" evidence="1">
    <location>
        <begin position="528"/>
        <end position="538"/>
    </location>
</feature>
<feature type="region of interest" description="Disordered" evidence="1">
    <location>
        <begin position="414"/>
        <end position="448"/>
    </location>
</feature>
<evidence type="ECO:0000313" key="3">
    <source>
        <dbReference type="Proteomes" id="UP000078343"/>
    </source>
</evidence>
<feature type="compositionally biased region" description="Polar residues" evidence="1">
    <location>
        <begin position="498"/>
        <end position="514"/>
    </location>
</feature>
<dbReference type="AlphaFoldDB" id="A0A178ZEW6"/>
<feature type="compositionally biased region" description="Polar residues" evidence="1">
    <location>
        <begin position="129"/>
        <end position="138"/>
    </location>
</feature>
<dbReference type="EMBL" id="LVYI01000006">
    <property type="protein sequence ID" value="OAP58329.1"/>
    <property type="molecule type" value="Genomic_DNA"/>
</dbReference>
<accession>A0A178ZEW6</accession>
<dbReference type="OrthoDB" id="4151988at2759"/>
<protein>
    <submittedName>
        <fullName evidence="2">Uncharacterized protein</fullName>
    </submittedName>
</protein>
<feature type="compositionally biased region" description="Basic and acidic residues" evidence="1">
    <location>
        <begin position="417"/>
        <end position="427"/>
    </location>
</feature>
<evidence type="ECO:0000313" key="2">
    <source>
        <dbReference type="EMBL" id="OAP58329.1"/>
    </source>
</evidence>
<feature type="compositionally biased region" description="Polar residues" evidence="1">
    <location>
        <begin position="294"/>
        <end position="332"/>
    </location>
</feature>
<feature type="compositionally biased region" description="Polar residues" evidence="1">
    <location>
        <begin position="777"/>
        <end position="797"/>
    </location>
</feature>
<feature type="region of interest" description="Disordered" evidence="1">
    <location>
        <begin position="294"/>
        <end position="335"/>
    </location>
</feature>
<comment type="caution">
    <text evidence="2">The sequence shown here is derived from an EMBL/GenBank/DDBJ whole genome shotgun (WGS) entry which is preliminary data.</text>
</comment>
<name>A0A178ZEW6_9EURO</name>
<dbReference type="GeneID" id="30011587"/>
<sequence length="847" mass="92226">MQLRKCVTVPNRFEDEVHVGPASRNGTKPAFPAMLKDQIVAFNPNNPPAAFPSLPLTSVNVSAAKNPERSQELLTLRPSLNFLSTEGLRISLAGSSSSEEDIPQTKQETIKPVTTENNTGAPVGPIANGPNSAKVPSTASEVNNDVTWTMLPLSLQSHIYKALSANYPSKIVPKLLGLTEHEAGQIQKAVGMRILHPASVEEIWNYCSNATVEDPGTLQPPSSIDAGIFNEYVGYMVYASNHELAFQSEVSLAKHFLSSRGIATELLGTWLPDPSDAQIGGLCRHVPGTTSHPALLNNQLHNDSGYSSFSEADQTPGAQCSQRRPQSRQNLVKNKMTGIRSTVPTAPISLVHPTQHRPPLESALLDLNPNLMVRISPHPRSIFTKDGEFLNTPGGTFFNARDLDGEIQPSVPQAGKHFRDSAGRDTCRQLATQSSEARPPTGITSNPQRLILRIQNKNGVARILRKNLSPMDCTQHLSPPKAGDTTAVSLNGLEKPSRPSSLSTQVFSPNTSEFSKGPTVKDVGRPPNSATFEITFMSSEARPSVSCQPAESDSSKRKPSQSDIRQDISKVQRMLINVASEGSSKAILQDWNSDINQLHTEANRFHKLPTAHRMSASETDTLSKAKHIISSIELTRKTTGTTKDTIPVESMKPRPLRSPSYSPISENEDLEEFQVRLRGPMTDSMRGKVPDQYANLSSQSDLSHILSSLSNPAVFCPAKPDVLSKDKQGQREGRIEHPFHTRSRKASPPSAQSQDPPQGTVNDIADGQEAGLAQHQPRLSSNAQADRSTTSEQTSVITPPEKTSQEKSTSQKKRGKKRGPRGPYRKTRERLARLATEEANADTSEST</sequence>
<feature type="region of interest" description="Disordered" evidence="1">
    <location>
        <begin position="720"/>
        <end position="847"/>
    </location>
</feature>
<dbReference type="Proteomes" id="UP000078343">
    <property type="component" value="Unassembled WGS sequence"/>
</dbReference>
<gene>
    <name evidence="2" type="ORF">AYL99_07419</name>
</gene>
<reference evidence="2 3" key="1">
    <citation type="submission" date="2016-04" db="EMBL/GenBank/DDBJ databases">
        <title>Draft genome of Fonsecaea erecta CBS 125763.</title>
        <authorList>
            <person name="Weiss V.A."/>
            <person name="Vicente V.A."/>
            <person name="Raittz R.T."/>
            <person name="Moreno L.F."/>
            <person name="De Souza E.M."/>
            <person name="Pedrosa F.O."/>
            <person name="Steffens M.B."/>
            <person name="Faoro H."/>
            <person name="Tadra-Sfeir M.Z."/>
            <person name="Najafzadeh M.J."/>
            <person name="Felipe M.S."/>
            <person name="Teixeira M."/>
            <person name="Sun J."/>
            <person name="Xi L."/>
            <person name="Gomes R."/>
            <person name="De Azevedo C.M."/>
            <person name="Salgado C.G."/>
            <person name="Da Silva M.B."/>
            <person name="Nascimento M.F."/>
            <person name="Queiroz-Telles F."/>
            <person name="Attili D.S."/>
            <person name="Gorbushina A."/>
        </authorList>
    </citation>
    <scope>NUCLEOTIDE SEQUENCE [LARGE SCALE GENOMIC DNA]</scope>
    <source>
        <strain evidence="2 3">CBS 125763</strain>
    </source>
</reference>
<feature type="compositionally biased region" description="Low complexity" evidence="1">
    <location>
        <begin position="746"/>
        <end position="758"/>
    </location>
</feature>
<feature type="region of interest" description="Disordered" evidence="1">
    <location>
        <begin position="643"/>
        <end position="665"/>
    </location>
</feature>
<feature type="region of interest" description="Disordered" evidence="1">
    <location>
        <begin position="471"/>
        <end position="567"/>
    </location>
</feature>
<proteinExistence type="predicted"/>
<feature type="compositionally biased region" description="Basic and acidic residues" evidence="1">
    <location>
        <begin position="722"/>
        <end position="739"/>
    </location>
</feature>
<keyword evidence="3" id="KW-1185">Reference proteome</keyword>
<feature type="compositionally biased region" description="Polar residues" evidence="1">
    <location>
        <begin position="429"/>
        <end position="448"/>
    </location>
</feature>
<feature type="compositionally biased region" description="Basic residues" evidence="1">
    <location>
        <begin position="810"/>
        <end position="828"/>
    </location>
</feature>